<dbReference type="PANTHER" id="PTHR45398:SF1">
    <property type="entry name" value="ENZYME, PUTATIVE (JCVI)-RELATED"/>
    <property type="match status" value="1"/>
</dbReference>
<dbReference type="InterPro" id="IPR006162">
    <property type="entry name" value="Ppantetheine_attach_site"/>
</dbReference>
<keyword evidence="2" id="KW-0596">Phosphopantetheine</keyword>
<organism evidence="5 6">
    <name type="scientific">Hymenobacter elongatus</name>
    <dbReference type="NCBI Taxonomy" id="877208"/>
    <lineage>
        <taxon>Bacteria</taxon>
        <taxon>Pseudomonadati</taxon>
        <taxon>Bacteroidota</taxon>
        <taxon>Cytophagia</taxon>
        <taxon>Cytophagales</taxon>
        <taxon>Hymenobacteraceae</taxon>
        <taxon>Hymenobacter</taxon>
    </lineage>
</organism>
<dbReference type="PROSITE" id="PS50075">
    <property type="entry name" value="CARRIER"/>
    <property type="match status" value="1"/>
</dbReference>
<evidence type="ECO:0000256" key="2">
    <source>
        <dbReference type="ARBA" id="ARBA00022450"/>
    </source>
</evidence>
<dbReference type="GO" id="GO:0003824">
    <property type="term" value="F:catalytic activity"/>
    <property type="evidence" value="ECO:0007669"/>
    <property type="project" value="InterPro"/>
</dbReference>
<sequence>AHYQAPRGEVETRLAQVWAGVLRREPIGRHDNFYDLGGDSIKAVMVVSRLKQAGYSLKVSDVLRTPVLNELAEHAQVLTRQIDQSPAMGAVELSPIQHEYFGRTSVDQHHYNQSILLSSRERLTEELLRQSLAQLLAHHDALRLRFASDAAGGWCQHYASVAETPV</sequence>
<feature type="non-terminal residue" evidence="5">
    <location>
        <position position="1"/>
    </location>
</feature>
<dbReference type="PROSITE" id="PS00012">
    <property type="entry name" value="PHOSPHOPANTETHEINE"/>
    <property type="match status" value="1"/>
</dbReference>
<evidence type="ECO:0000313" key="5">
    <source>
        <dbReference type="EMBL" id="TGE10828.1"/>
    </source>
</evidence>
<feature type="non-terminal residue" evidence="5">
    <location>
        <position position="166"/>
    </location>
</feature>
<dbReference type="Gene3D" id="1.10.1200.10">
    <property type="entry name" value="ACP-like"/>
    <property type="match status" value="1"/>
</dbReference>
<comment type="cofactor">
    <cofactor evidence="1">
        <name>pantetheine 4'-phosphate</name>
        <dbReference type="ChEBI" id="CHEBI:47942"/>
    </cofactor>
</comment>
<dbReference type="SMART" id="SM00823">
    <property type="entry name" value="PKS_PP"/>
    <property type="match status" value="1"/>
</dbReference>
<dbReference type="InterPro" id="IPR001242">
    <property type="entry name" value="Condensation_dom"/>
</dbReference>
<dbReference type="SUPFAM" id="SSF47336">
    <property type="entry name" value="ACP-like"/>
    <property type="match status" value="1"/>
</dbReference>
<dbReference type="Pfam" id="PF00550">
    <property type="entry name" value="PP-binding"/>
    <property type="match status" value="1"/>
</dbReference>
<name>A0A4Z0PED3_9BACT</name>
<dbReference type="EMBL" id="SRLD01000137">
    <property type="protein sequence ID" value="TGE10828.1"/>
    <property type="molecule type" value="Genomic_DNA"/>
</dbReference>
<protein>
    <recommendedName>
        <fullName evidence="4">Carrier domain-containing protein</fullName>
    </recommendedName>
</protein>
<dbReference type="RefSeq" id="WP_135499769.1">
    <property type="nucleotide sequence ID" value="NZ_SRLD01000137.1"/>
</dbReference>
<gene>
    <name evidence="5" type="ORF">E5J99_21105</name>
</gene>
<dbReference type="InterPro" id="IPR009081">
    <property type="entry name" value="PP-bd_ACP"/>
</dbReference>
<proteinExistence type="predicted"/>
<keyword evidence="3" id="KW-0597">Phosphoprotein</keyword>
<keyword evidence="6" id="KW-1185">Reference proteome</keyword>
<dbReference type="Gene3D" id="3.30.559.10">
    <property type="entry name" value="Chloramphenicol acetyltransferase-like domain"/>
    <property type="match status" value="1"/>
</dbReference>
<reference evidence="5 6" key="1">
    <citation type="submission" date="2019-04" db="EMBL/GenBank/DDBJ databases">
        <authorList>
            <person name="Feng G."/>
            <person name="Zhang J."/>
            <person name="Zhu H."/>
        </authorList>
    </citation>
    <scope>NUCLEOTIDE SEQUENCE [LARGE SCALE GENOMIC DNA]</scope>
    <source>
        <strain evidence="5 6">JCM 17223</strain>
    </source>
</reference>
<dbReference type="FunFam" id="1.10.1200.10:FF:000005">
    <property type="entry name" value="Nonribosomal peptide synthetase 1"/>
    <property type="match status" value="1"/>
</dbReference>
<dbReference type="InterPro" id="IPR023213">
    <property type="entry name" value="CAT-like_dom_sf"/>
</dbReference>
<dbReference type="InterPro" id="IPR036736">
    <property type="entry name" value="ACP-like_sf"/>
</dbReference>
<dbReference type="SUPFAM" id="SSF52777">
    <property type="entry name" value="CoA-dependent acyltransferases"/>
    <property type="match status" value="1"/>
</dbReference>
<dbReference type="Proteomes" id="UP000297739">
    <property type="component" value="Unassembled WGS sequence"/>
</dbReference>
<dbReference type="InterPro" id="IPR020806">
    <property type="entry name" value="PKS_PP-bd"/>
</dbReference>
<evidence type="ECO:0000259" key="4">
    <source>
        <dbReference type="PROSITE" id="PS50075"/>
    </source>
</evidence>
<dbReference type="GO" id="GO:0031177">
    <property type="term" value="F:phosphopantetheine binding"/>
    <property type="evidence" value="ECO:0007669"/>
    <property type="project" value="InterPro"/>
</dbReference>
<dbReference type="AlphaFoldDB" id="A0A4Z0PED3"/>
<evidence type="ECO:0000256" key="1">
    <source>
        <dbReference type="ARBA" id="ARBA00001957"/>
    </source>
</evidence>
<feature type="domain" description="Carrier" evidence="4">
    <location>
        <begin position="5"/>
        <end position="79"/>
    </location>
</feature>
<dbReference type="PANTHER" id="PTHR45398">
    <property type="match status" value="1"/>
</dbReference>
<dbReference type="OrthoDB" id="1374991at2"/>
<evidence type="ECO:0000313" key="6">
    <source>
        <dbReference type="Proteomes" id="UP000297739"/>
    </source>
</evidence>
<comment type="caution">
    <text evidence="5">The sequence shown here is derived from an EMBL/GenBank/DDBJ whole genome shotgun (WGS) entry which is preliminary data.</text>
</comment>
<accession>A0A4Z0PED3</accession>
<evidence type="ECO:0000256" key="3">
    <source>
        <dbReference type="ARBA" id="ARBA00022553"/>
    </source>
</evidence>
<dbReference type="Pfam" id="PF00668">
    <property type="entry name" value="Condensation"/>
    <property type="match status" value="1"/>
</dbReference>